<evidence type="ECO:0000313" key="1">
    <source>
        <dbReference type="EMBL" id="NMX99296.1"/>
    </source>
</evidence>
<name>A0A7Y0ZWN9_PSEVE</name>
<evidence type="ECO:0000313" key="2">
    <source>
        <dbReference type="Proteomes" id="UP000552560"/>
    </source>
</evidence>
<organism evidence="1 2">
    <name type="scientific">Pseudomonas veronii</name>
    <dbReference type="NCBI Taxonomy" id="76761"/>
    <lineage>
        <taxon>Bacteria</taxon>
        <taxon>Pseudomonadati</taxon>
        <taxon>Pseudomonadota</taxon>
        <taxon>Gammaproteobacteria</taxon>
        <taxon>Pseudomonadales</taxon>
        <taxon>Pseudomonadaceae</taxon>
        <taxon>Pseudomonas</taxon>
    </lineage>
</organism>
<comment type="caution">
    <text evidence="1">The sequence shown here is derived from an EMBL/GenBank/DDBJ whole genome shotgun (WGS) entry which is preliminary data.</text>
</comment>
<accession>A0A7Y0ZWN9</accession>
<gene>
    <name evidence="1" type="ORF">HBO43_22125</name>
</gene>
<protein>
    <submittedName>
        <fullName evidence="1">Uncharacterized protein</fullName>
    </submittedName>
</protein>
<dbReference type="EMBL" id="JAAQWE010000025">
    <property type="protein sequence ID" value="NMX99296.1"/>
    <property type="molecule type" value="Genomic_DNA"/>
</dbReference>
<dbReference type="OrthoDB" id="6092950at2"/>
<dbReference type="Proteomes" id="UP000552560">
    <property type="component" value="Unassembled WGS sequence"/>
</dbReference>
<proteinExistence type="predicted"/>
<reference evidence="1 2" key="1">
    <citation type="journal article" date="2020" name="Front. Microbiol.">
        <title>Genetic Organization of the aprX-lipA2 Operon Affects the Proteolytic Potential of Pseudomonas Species in Milk.</title>
        <authorList>
            <person name="Maier C."/>
            <person name="Huptas C."/>
            <person name="von Neubeck M."/>
            <person name="Scherer S."/>
            <person name="Wenning M."/>
            <person name="Lucking G."/>
        </authorList>
    </citation>
    <scope>NUCLEOTIDE SEQUENCE [LARGE SCALE GENOMIC DNA]</scope>
    <source>
        <strain evidence="1 2">WS 4671</strain>
    </source>
</reference>
<dbReference type="RefSeq" id="WP_057005825.1">
    <property type="nucleotide sequence ID" value="NZ_CP149793.1"/>
</dbReference>
<sequence>MAKKKIFVKTDISIPQVKLTHRKDNTSLVFAEELPPLVQVVIFSSNTTKYRKFDFSPWYQVGIDEITYACQIQISRFLAGQDIEVETITVTQYCRSGLRPFLNYLTLRAVALERALTLADFNRGMIDGFLAHLADFGTSINTQKTTYNAAKTVLATLGRRGVVGISDSGDDATFPRNPFPNSNRFVKGETSLSKNERTKFANAIKTAVMPIWDDNSALNGHLLACAFLVVALHTGRNATPLLEMSRDCLRNHPKDNSVFLVLWKRRGQNTSKVVLRADSNQEGILESTPTLTTNIERLIRRIISLTSPLLIDAPDHVRGRVWIYSSNAHQSKGKVLGLTPQVIDRAFKLIAEEYDLIDDNGDPLRVNLSRLRKTFGNRIFELSNGDIAATAAALGNSPKVADEHYLKPDENTKKNWKFLGEVLVQELLSNTIGATYKETPMGKCRDITNGQYAPKNAGATCMSFLNCLRCMHYAITSDDLYKLFSFYYRIYEERSRMDKRRWGREYAHIPRLIDDYIVAEGLKRGVFKAAAVNEARERARIAPHPFWSVDLITTLEIVT</sequence>
<dbReference type="AlphaFoldDB" id="A0A7Y0ZWN9"/>